<dbReference type="CDD" id="cd14371">
    <property type="entry name" value="CUE_CID7_like"/>
    <property type="match status" value="1"/>
</dbReference>
<protein>
    <submittedName>
        <fullName evidence="1">Uncharacterized protein</fullName>
    </submittedName>
</protein>
<accession>A0A843TPV1</accession>
<dbReference type="OrthoDB" id="3231855at2759"/>
<dbReference type="InterPro" id="IPR053242">
    <property type="entry name" value="PAM2-like_domain"/>
</dbReference>
<dbReference type="AlphaFoldDB" id="A0A843TPV1"/>
<dbReference type="InterPro" id="IPR009818">
    <property type="entry name" value="PAM2_motif"/>
</dbReference>
<name>A0A843TPV1_COLES</name>
<reference evidence="1" key="1">
    <citation type="submission" date="2017-07" db="EMBL/GenBank/DDBJ databases">
        <title>Taro Niue Genome Assembly and Annotation.</title>
        <authorList>
            <person name="Atibalentja N."/>
            <person name="Keating K."/>
            <person name="Fields C.J."/>
        </authorList>
    </citation>
    <scope>NUCLEOTIDE SEQUENCE</scope>
    <source>
        <strain evidence="1">Niue_2</strain>
        <tissue evidence="1">Leaf</tissue>
    </source>
</reference>
<dbReference type="EMBL" id="NMUH01000176">
    <property type="protein sequence ID" value="MQL73648.1"/>
    <property type="molecule type" value="Genomic_DNA"/>
</dbReference>
<sequence>MCRRQIFEASFPVMSSSHKSFWNSNDARFSPNKMTMLNPNAAEFVPSALRYLPGNNKKVDVAKLEVPGTSRKAVLDQSAANVSSHSDEEAHQHWCHQLPDDITPDFKGMGEELQAPAGLSLAGFSINGATEASRFPLTMGSHPLGIHHERMPQGVEHKTLNQRIGCSGLSYSQDDPSIALMNLSATPLDKQFRKVDQHLTNDEECRYDGNLPSGFLDGFLSEHDGLEDAVVYPEEFLASRFPGFRSESLAELYYANGCNMNLTIDMLTQSSVYTESIIIMQ</sequence>
<keyword evidence="2" id="KW-1185">Reference proteome</keyword>
<comment type="caution">
    <text evidence="1">The sequence shown here is derived from an EMBL/GenBank/DDBJ whole genome shotgun (WGS) entry which is preliminary data.</text>
</comment>
<dbReference type="PANTHER" id="PTHR46651:SF1">
    <property type="entry name" value="SMALL MUTS RELATED FAMILY PROTEIN"/>
    <property type="match status" value="1"/>
</dbReference>
<proteinExistence type="predicted"/>
<dbReference type="PANTHER" id="PTHR46651">
    <property type="entry name" value="POLYADENYLATE-BINDING PROTEIN-INTERACTING PROTEIN 7"/>
    <property type="match status" value="1"/>
</dbReference>
<dbReference type="Proteomes" id="UP000652761">
    <property type="component" value="Unassembled WGS sequence"/>
</dbReference>
<gene>
    <name evidence="1" type="ORF">Taro_006027</name>
</gene>
<evidence type="ECO:0000313" key="2">
    <source>
        <dbReference type="Proteomes" id="UP000652761"/>
    </source>
</evidence>
<evidence type="ECO:0000313" key="1">
    <source>
        <dbReference type="EMBL" id="MQL73648.1"/>
    </source>
</evidence>
<dbReference type="Pfam" id="PF07145">
    <property type="entry name" value="PAM2"/>
    <property type="match status" value="1"/>
</dbReference>
<dbReference type="InterPro" id="IPR041806">
    <property type="entry name" value="CID5/6/7_CUE"/>
</dbReference>
<organism evidence="1 2">
    <name type="scientific">Colocasia esculenta</name>
    <name type="common">Wild taro</name>
    <name type="synonym">Arum esculentum</name>
    <dbReference type="NCBI Taxonomy" id="4460"/>
    <lineage>
        <taxon>Eukaryota</taxon>
        <taxon>Viridiplantae</taxon>
        <taxon>Streptophyta</taxon>
        <taxon>Embryophyta</taxon>
        <taxon>Tracheophyta</taxon>
        <taxon>Spermatophyta</taxon>
        <taxon>Magnoliopsida</taxon>
        <taxon>Liliopsida</taxon>
        <taxon>Araceae</taxon>
        <taxon>Aroideae</taxon>
        <taxon>Colocasieae</taxon>
        <taxon>Colocasia</taxon>
    </lineage>
</organism>